<keyword evidence="8" id="KW-0249">Electron transport</keyword>
<dbReference type="CDD" id="cd02863">
    <property type="entry name" value="Ubiquinol_oxidase_III"/>
    <property type="match status" value="1"/>
</dbReference>
<evidence type="ECO:0000313" key="21">
    <source>
        <dbReference type="Proteomes" id="UP000637423"/>
    </source>
</evidence>
<dbReference type="PANTHER" id="PTHR11403:SF2">
    <property type="entry name" value="CYTOCHROME BO(3) UBIQUINOL OXIDASE SUBUNIT 3"/>
    <property type="match status" value="1"/>
</dbReference>
<keyword evidence="5" id="KW-0813">Transport</keyword>
<dbReference type="Pfam" id="PF00510">
    <property type="entry name" value="COX3"/>
    <property type="match status" value="1"/>
</dbReference>
<evidence type="ECO:0000256" key="13">
    <source>
        <dbReference type="ARBA" id="ARBA00030072"/>
    </source>
</evidence>
<comment type="function">
    <text evidence="12">Cytochrome bo(3) ubiquinol terminal oxidase is the component of the aerobic respiratory chain of E.coli that predominates when cells are grown at high aeration. Has proton pump activity across the membrane in addition to electron transfer, pumping 2 protons/electron.</text>
</comment>
<evidence type="ECO:0000256" key="2">
    <source>
        <dbReference type="ARBA" id="ARBA00010581"/>
    </source>
</evidence>
<evidence type="ECO:0000256" key="4">
    <source>
        <dbReference type="ARBA" id="ARBA00014687"/>
    </source>
</evidence>
<dbReference type="AlphaFoldDB" id="A0A916XR72"/>
<dbReference type="InterPro" id="IPR013833">
    <property type="entry name" value="Cyt_c_oxidase_su3_a-hlx"/>
</dbReference>
<evidence type="ECO:0000259" key="19">
    <source>
        <dbReference type="PROSITE" id="PS50253"/>
    </source>
</evidence>
<feature type="transmembrane region" description="Helical" evidence="18">
    <location>
        <begin position="12"/>
        <end position="31"/>
    </location>
</feature>
<dbReference type="InterPro" id="IPR035973">
    <property type="entry name" value="Cyt_c_oxidase_su3-like_sf"/>
</dbReference>
<dbReference type="Gene3D" id="1.20.120.80">
    <property type="entry name" value="Cytochrome c oxidase, subunit III, four-helix bundle"/>
    <property type="match status" value="1"/>
</dbReference>
<evidence type="ECO:0000256" key="11">
    <source>
        <dbReference type="ARBA" id="ARBA00023136"/>
    </source>
</evidence>
<dbReference type="InterPro" id="IPR024791">
    <property type="entry name" value="Cyt_c/ubiquinol_Oxase_su3"/>
</dbReference>
<evidence type="ECO:0000256" key="8">
    <source>
        <dbReference type="ARBA" id="ARBA00022982"/>
    </source>
</evidence>
<dbReference type="GO" id="GO:0019646">
    <property type="term" value="P:aerobic electron transport chain"/>
    <property type="evidence" value="ECO:0007669"/>
    <property type="project" value="InterPro"/>
</dbReference>
<evidence type="ECO:0000256" key="12">
    <source>
        <dbReference type="ARBA" id="ARBA00025694"/>
    </source>
</evidence>
<dbReference type="SUPFAM" id="SSF81452">
    <property type="entry name" value="Cytochrome c oxidase subunit III-like"/>
    <property type="match status" value="1"/>
</dbReference>
<reference evidence="20" key="2">
    <citation type="submission" date="2020-09" db="EMBL/GenBank/DDBJ databases">
        <authorList>
            <person name="Sun Q."/>
            <person name="Zhou Y."/>
        </authorList>
    </citation>
    <scope>NUCLEOTIDE SEQUENCE</scope>
    <source>
        <strain evidence="20">CGMCC 1.10998</strain>
    </source>
</reference>
<dbReference type="GO" id="GO:0005886">
    <property type="term" value="C:plasma membrane"/>
    <property type="evidence" value="ECO:0007669"/>
    <property type="project" value="UniProtKB-SubCell"/>
</dbReference>
<evidence type="ECO:0000256" key="18">
    <source>
        <dbReference type="SAM" id="Phobius"/>
    </source>
</evidence>
<organism evidence="20 21">
    <name type="scientific">Undibacterium terreum</name>
    <dbReference type="NCBI Taxonomy" id="1224302"/>
    <lineage>
        <taxon>Bacteria</taxon>
        <taxon>Pseudomonadati</taxon>
        <taxon>Pseudomonadota</taxon>
        <taxon>Betaproteobacteria</taxon>
        <taxon>Burkholderiales</taxon>
        <taxon>Oxalobacteraceae</taxon>
        <taxon>Undibacterium</taxon>
    </lineage>
</organism>
<comment type="subunit">
    <text evidence="3">Heterooctamer of two A chains, two B chains, two C chains and two D chains.</text>
</comment>
<comment type="caution">
    <text evidence="20">The sequence shown here is derived from an EMBL/GenBank/DDBJ whole genome shotgun (WGS) entry which is preliminary data.</text>
</comment>
<dbReference type="RefSeq" id="WP_229751392.1">
    <property type="nucleotide sequence ID" value="NZ_BMED01000009.1"/>
</dbReference>
<evidence type="ECO:0000256" key="10">
    <source>
        <dbReference type="ARBA" id="ARBA00023002"/>
    </source>
</evidence>
<evidence type="ECO:0000256" key="6">
    <source>
        <dbReference type="ARBA" id="ARBA00022475"/>
    </source>
</evidence>
<reference evidence="20" key="1">
    <citation type="journal article" date="2014" name="Int. J. Syst. Evol. Microbiol.">
        <title>Complete genome sequence of Corynebacterium casei LMG S-19264T (=DSM 44701T), isolated from a smear-ripened cheese.</title>
        <authorList>
            <consortium name="US DOE Joint Genome Institute (JGI-PGF)"/>
            <person name="Walter F."/>
            <person name="Albersmeier A."/>
            <person name="Kalinowski J."/>
            <person name="Ruckert C."/>
        </authorList>
    </citation>
    <scope>NUCLEOTIDE SEQUENCE</scope>
    <source>
        <strain evidence="20">CGMCC 1.10998</strain>
    </source>
</reference>
<feature type="transmembrane region" description="Helical" evidence="18">
    <location>
        <begin position="51"/>
        <end position="70"/>
    </location>
</feature>
<dbReference type="PROSITE" id="PS50253">
    <property type="entry name" value="COX3"/>
    <property type="match status" value="1"/>
</dbReference>
<dbReference type="EMBL" id="BMED01000009">
    <property type="protein sequence ID" value="GGD00349.1"/>
    <property type="molecule type" value="Genomic_DNA"/>
</dbReference>
<feature type="transmembrane region" description="Helical" evidence="18">
    <location>
        <begin position="77"/>
        <end position="96"/>
    </location>
</feature>
<sequence length="186" mass="20542">MRQRVTAFGFYLYLLSDAILFAGLFATFAVLHNSTDGGPSGHDLFSLKNAYIETALLLTSSLTCGMAMLACDNRNRVGALFMLGLTFLLGAAFLNLELSEFRQLITDGAGPDRSAFLSSFFTLVSTHGLHVLAGLLWAIYIGVQLLLRGFSPAVMRRFYCFSLFWHVIDVVWIAVFTFVYLIGGRS</sequence>
<comment type="subcellular location">
    <subcellularLocation>
        <location evidence="1 17">Cell membrane</location>
        <topology evidence="1 17">Multi-pass membrane protein</topology>
    </subcellularLocation>
</comment>
<evidence type="ECO:0000313" key="20">
    <source>
        <dbReference type="EMBL" id="GGD00349.1"/>
    </source>
</evidence>
<evidence type="ECO:0000256" key="1">
    <source>
        <dbReference type="ARBA" id="ARBA00004651"/>
    </source>
</evidence>
<comment type="similarity">
    <text evidence="2 17">Belongs to the cytochrome c oxidase subunit 3 family.</text>
</comment>
<keyword evidence="11 18" id="KW-0472">Membrane</keyword>
<evidence type="ECO:0000256" key="17">
    <source>
        <dbReference type="RuleBase" id="RU003376"/>
    </source>
</evidence>
<accession>A0A916XR72</accession>
<dbReference type="Proteomes" id="UP000637423">
    <property type="component" value="Unassembled WGS sequence"/>
</dbReference>
<feature type="domain" description="Heme-copper oxidase subunit III family profile" evidence="19">
    <location>
        <begin position="1"/>
        <end position="184"/>
    </location>
</feature>
<name>A0A916XR72_9BURK</name>
<evidence type="ECO:0000256" key="7">
    <source>
        <dbReference type="ARBA" id="ARBA00022692"/>
    </source>
</evidence>
<protein>
    <recommendedName>
        <fullName evidence="4">Cytochrome bo(3) ubiquinol oxidase subunit 3</fullName>
    </recommendedName>
    <alternativeName>
        <fullName evidence="15">Cytochrome o ubiquinol oxidase subunit 3</fullName>
    </alternativeName>
    <alternativeName>
        <fullName evidence="13">Oxidase bo(3) subunit 3</fullName>
    </alternativeName>
    <alternativeName>
        <fullName evidence="16">Ubiquinol oxidase polypeptide III</fullName>
    </alternativeName>
    <alternativeName>
        <fullName evidence="14">Ubiquinol oxidase subunit 3</fullName>
    </alternativeName>
</protein>
<dbReference type="InterPro" id="IPR000298">
    <property type="entry name" value="Cyt_c_oxidase-like_su3"/>
</dbReference>
<dbReference type="InterPro" id="IPR014206">
    <property type="entry name" value="Cyt_c_ubiqinol_oxidase_su3"/>
</dbReference>
<evidence type="ECO:0000256" key="5">
    <source>
        <dbReference type="ARBA" id="ARBA00022448"/>
    </source>
</evidence>
<evidence type="ECO:0000256" key="15">
    <source>
        <dbReference type="ARBA" id="ARBA00032189"/>
    </source>
</evidence>
<keyword evidence="6" id="KW-1003">Cell membrane</keyword>
<dbReference type="GO" id="GO:0004129">
    <property type="term" value="F:cytochrome-c oxidase activity"/>
    <property type="evidence" value="ECO:0007669"/>
    <property type="project" value="InterPro"/>
</dbReference>
<feature type="transmembrane region" description="Helical" evidence="18">
    <location>
        <begin position="158"/>
        <end position="182"/>
    </location>
</feature>
<dbReference type="InterPro" id="IPR033946">
    <property type="entry name" value="Ubiquinol_oxase_su3_dom"/>
</dbReference>
<evidence type="ECO:0000256" key="16">
    <source>
        <dbReference type="ARBA" id="ARBA00032717"/>
    </source>
</evidence>
<keyword evidence="10" id="KW-0560">Oxidoreductase</keyword>
<keyword evidence="7 17" id="KW-0812">Transmembrane</keyword>
<proteinExistence type="inferred from homology"/>
<gene>
    <name evidence="20" type="primary">cyoC</name>
    <name evidence="20" type="ORF">GCM10011396_54850</name>
</gene>
<dbReference type="GO" id="GO:0009486">
    <property type="term" value="F:cytochrome bo3 ubiquinol oxidase activity"/>
    <property type="evidence" value="ECO:0007669"/>
    <property type="project" value="InterPro"/>
</dbReference>
<dbReference type="NCBIfam" id="TIGR02842">
    <property type="entry name" value="CyoC"/>
    <property type="match status" value="1"/>
</dbReference>
<keyword evidence="9 18" id="KW-1133">Transmembrane helix</keyword>
<evidence type="ECO:0000256" key="3">
    <source>
        <dbReference type="ARBA" id="ARBA00011700"/>
    </source>
</evidence>
<feature type="transmembrane region" description="Helical" evidence="18">
    <location>
        <begin position="116"/>
        <end position="146"/>
    </location>
</feature>
<evidence type="ECO:0000256" key="14">
    <source>
        <dbReference type="ARBA" id="ARBA00031884"/>
    </source>
</evidence>
<dbReference type="FunFam" id="1.20.120.80:FF:000001">
    <property type="entry name" value="Cytochrome (Ubi)quinol oxidase subunit III"/>
    <property type="match status" value="1"/>
</dbReference>
<dbReference type="PANTHER" id="PTHR11403">
    <property type="entry name" value="CYTOCHROME C OXIDASE SUBUNIT III"/>
    <property type="match status" value="1"/>
</dbReference>
<evidence type="ECO:0000256" key="9">
    <source>
        <dbReference type="ARBA" id="ARBA00022989"/>
    </source>
</evidence>
<keyword evidence="21" id="KW-1185">Reference proteome</keyword>